<dbReference type="Proteomes" id="UP000499080">
    <property type="component" value="Unassembled WGS sequence"/>
</dbReference>
<keyword evidence="2" id="KW-1185">Reference proteome</keyword>
<comment type="caution">
    <text evidence="1">The sequence shown here is derived from an EMBL/GenBank/DDBJ whole genome shotgun (WGS) entry which is preliminary data.</text>
</comment>
<accession>A0A4Y2GHE0</accession>
<dbReference type="EMBL" id="BGPR01001367">
    <property type="protein sequence ID" value="GBM52155.1"/>
    <property type="molecule type" value="Genomic_DNA"/>
</dbReference>
<proteinExistence type="predicted"/>
<gene>
    <name evidence="1" type="ORF">AVEN_265628_1</name>
</gene>
<organism evidence="1 2">
    <name type="scientific">Araneus ventricosus</name>
    <name type="common">Orbweaver spider</name>
    <name type="synonym">Epeira ventricosa</name>
    <dbReference type="NCBI Taxonomy" id="182803"/>
    <lineage>
        <taxon>Eukaryota</taxon>
        <taxon>Metazoa</taxon>
        <taxon>Ecdysozoa</taxon>
        <taxon>Arthropoda</taxon>
        <taxon>Chelicerata</taxon>
        <taxon>Arachnida</taxon>
        <taxon>Araneae</taxon>
        <taxon>Araneomorphae</taxon>
        <taxon>Entelegynae</taxon>
        <taxon>Araneoidea</taxon>
        <taxon>Araneidae</taxon>
        <taxon>Araneus</taxon>
    </lineage>
</organism>
<dbReference type="AlphaFoldDB" id="A0A4Y2GHE0"/>
<protein>
    <submittedName>
        <fullName evidence="1">Uncharacterized protein</fullName>
    </submittedName>
</protein>
<evidence type="ECO:0000313" key="1">
    <source>
        <dbReference type="EMBL" id="GBM52155.1"/>
    </source>
</evidence>
<evidence type="ECO:0000313" key="2">
    <source>
        <dbReference type="Proteomes" id="UP000499080"/>
    </source>
</evidence>
<sequence length="130" mass="14580">MHVKSVSNKFSFIGGMTTVFSNTSDFPHYDQIPLSRHSLATIRIFEDPDTSLDVSLKSVMSGRNPDYPVGLTSGPSVKERTHHRRIRKRMELYILQKQFVSTSSTGISWTIRAREIILGRGAISTAIAIK</sequence>
<name>A0A4Y2GHE0_ARAVE</name>
<reference evidence="1 2" key="1">
    <citation type="journal article" date="2019" name="Sci. Rep.">
        <title>Orb-weaving spider Araneus ventricosus genome elucidates the spidroin gene catalogue.</title>
        <authorList>
            <person name="Kono N."/>
            <person name="Nakamura H."/>
            <person name="Ohtoshi R."/>
            <person name="Moran D.A.P."/>
            <person name="Shinohara A."/>
            <person name="Yoshida Y."/>
            <person name="Fujiwara M."/>
            <person name="Mori M."/>
            <person name="Tomita M."/>
            <person name="Arakawa K."/>
        </authorList>
    </citation>
    <scope>NUCLEOTIDE SEQUENCE [LARGE SCALE GENOMIC DNA]</scope>
</reference>